<dbReference type="Proteomes" id="UP000006727">
    <property type="component" value="Chromosome 19"/>
</dbReference>
<dbReference type="AlphaFoldDB" id="A0A2K1IX29"/>
<dbReference type="PaxDb" id="3218-PP1S109_247V6.1"/>
<sequence length="70" mass="8370">MCNTLLSVTLHHYYNYLKIDLLSHKLKIISIHTYFSSLASCLSRSIPNYPNLTFFFYYYFINYRCIKGNS</sequence>
<name>A0A2K1IX29_PHYPA</name>
<organism evidence="1">
    <name type="scientific">Physcomitrium patens</name>
    <name type="common">Spreading-leaved earth moss</name>
    <name type="synonym">Physcomitrella patens</name>
    <dbReference type="NCBI Taxonomy" id="3218"/>
    <lineage>
        <taxon>Eukaryota</taxon>
        <taxon>Viridiplantae</taxon>
        <taxon>Streptophyta</taxon>
        <taxon>Embryophyta</taxon>
        <taxon>Bryophyta</taxon>
        <taxon>Bryophytina</taxon>
        <taxon>Bryopsida</taxon>
        <taxon>Funariidae</taxon>
        <taxon>Funariales</taxon>
        <taxon>Funariaceae</taxon>
        <taxon>Physcomitrium</taxon>
    </lineage>
</organism>
<reference evidence="2" key="3">
    <citation type="submission" date="2020-12" db="UniProtKB">
        <authorList>
            <consortium name="EnsemblPlants"/>
        </authorList>
    </citation>
    <scope>IDENTIFICATION</scope>
</reference>
<dbReference type="EMBL" id="ABEU02000019">
    <property type="protein sequence ID" value="PNR33836.1"/>
    <property type="molecule type" value="Genomic_DNA"/>
</dbReference>
<dbReference type="EnsemblPlants" id="Pp3c19_3870V3.1">
    <property type="protein sequence ID" value="PAC:32940091.CDS.1"/>
    <property type="gene ID" value="Pp3c19_3870"/>
</dbReference>
<keyword evidence="3" id="KW-1185">Reference proteome</keyword>
<reference evidence="1 3" key="2">
    <citation type="journal article" date="2018" name="Plant J.">
        <title>The Physcomitrella patens chromosome-scale assembly reveals moss genome structure and evolution.</title>
        <authorList>
            <person name="Lang D."/>
            <person name="Ullrich K.K."/>
            <person name="Murat F."/>
            <person name="Fuchs J."/>
            <person name="Jenkins J."/>
            <person name="Haas F.B."/>
            <person name="Piednoel M."/>
            <person name="Gundlach H."/>
            <person name="Van Bel M."/>
            <person name="Meyberg R."/>
            <person name="Vives C."/>
            <person name="Morata J."/>
            <person name="Symeonidi A."/>
            <person name="Hiss M."/>
            <person name="Muchero W."/>
            <person name="Kamisugi Y."/>
            <person name="Saleh O."/>
            <person name="Blanc G."/>
            <person name="Decker E.L."/>
            <person name="van Gessel N."/>
            <person name="Grimwood J."/>
            <person name="Hayes R.D."/>
            <person name="Graham S.W."/>
            <person name="Gunter L.E."/>
            <person name="McDaniel S.F."/>
            <person name="Hoernstein S.N.W."/>
            <person name="Larsson A."/>
            <person name="Li F.W."/>
            <person name="Perroud P.F."/>
            <person name="Phillips J."/>
            <person name="Ranjan P."/>
            <person name="Rokshar D.S."/>
            <person name="Rothfels C.J."/>
            <person name="Schneider L."/>
            <person name="Shu S."/>
            <person name="Stevenson D.W."/>
            <person name="Thummler F."/>
            <person name="Tillich M."/>
            <person name="Villarreal Aguilar J.C."/>
            <person name="Widiez T."/>
            <person name="Wong G.K."/>
            <person name="Wymore A."/>
            <person name="Zhang Y."/>
            <person name="Zimmer A.D."/>
            <person name="Quatrano R.S."/>
            <person name="Mayer K.F.X."/>
            <person name="Goodstein D."/>
            <person name="Casacuberta J.M."/>
            <person name="Vandepoele K."/>
            <person name="Reski R."/>
            <person name="Cuming A.C."/>
            <person name="Tuskan G.A."/>
            <person name="Maumus F."/>
            <person name="Salse J."/>
            <person name="Schmutz J."/>
            <person name="Rensing S.A."/>
        </authorList>
    </citation>
    <scope>NUCLEOTIDE SEQUENCE [LARGE SCALE GENOMIC DNA]</scope>
    <source>
        <strain evidence="2 3">cv. Gransden 2004</strain>
    </source>
</reference>
<evidence type="ECO:0000313" key="1">
    <source>
        <dbReference type="EMBL" id="PNR33836.1"/>
    </source>
</evidence>
<evidence type="ECO:0000313" key="3">
    <source>
        <dbReference type="Proteomes" id="UP000006727"/>
    </source>
</evidence>
<evidence type="ECO:0000313" key="2">
    <source>
        <dbReference type="EnsemblPlants" id="PAC:32940091.CDS.1"/>
    </source>
</evidence>
<dbReference type="Gramene" id="Pp3c19_3870V3.1">
    <property type="protein sequence ID" value="PAC:32940091.CDS.1"/>
    <property type="gene ID" value="Pp3c19_3870"/>
</dbReference>
<dbReference type="Gramene" id="Pp3c19_3870V3.2">
    <property type="protein sequence ID" value="PAC:32940092.CDS.1"/>
    <property type="gene ID" value="Pp3c19_3870"/>
</dbReference>
<proteinExistence type="predicted"/>
<reference evidence="1 3" key="1">
    <citation type="journal article" date="2008" name="Science">
        <title>The Physcomitrella genome reveals evolutionary insights into the conquest of land by plants.</title>
        <authorList>
            <person name="Rensing S."/>
            <person name="Lang D."/>
            <person name="Zimmer A."/>
            <person name="Terry A."/>
            <person name="Salamov A."/>
            <person name="Shapiro H."/>
            <person name="Nishiyama T."/>
            <person name="Perroud P.-F."/>
            <person name="Lindquist E."/>
            <person name="Kamisugi Y."/>
            <person name="Tanahashi T."/>
            <person name="Sakakibara K."/>
            <person name="Fujita T."/>
            <person name="Oishi K."/>
            <person name="Shin-I T."/>
            <person name="Kuroki Y."/>
            <person name="Toyoda A."/>
            <person name="Suzuki Y."/>
            <person name="Hashimoto A."/>
            <person name="Yamaguchi K."/>
            <person name="Sugano A."/>
            <person name="Kohara Y."/>
            <person name="Fujiyama A."/>
            <person name="Anterola A."/>
            <person name="Aoki S."/>
            <person name="Ashton N."/>
            <person name="Barbazuk W.B."/>
            <person name="Barker E."/>
            <person name="Bennetzen J."/>
            <person name="Bezanilla M."/>
            <person name="Blankenship R."/>
            <person name="Cho S.H."/>
            <person name="Dutcher S."/>
            <person name="Estelle M."/>
            <person name="Fawcett J.A."/>
            <person name="Gundlach H."/>
            <person name="Hanada K."/>
            <person name="Heyl A."/>
            <person name="Hicks K.A."/>
            <person name="Hugh J."/>
            <person name="Lohr M."/>
            <person name="Mayer K."/>
            <person name="Melkozernov A."/>
            <person name="Murata T."/>
            <person name="Nelson D."/>
            <person name="Pils B."/>
            <person name="Prigge M."/>
            <person name="Reiss B."/>
            <person name="Renner T."/>
            <person name="Rombauts S."/>
            <person name="Rushton P."/>
            <person name="Sanderfoot A."/>
            <person name="Schween G."/>
            <person name="Shiu S.-H."/>
            <person name="Stueber K."/>
            <person name="Theodoulou F.L."/>
            <person name="Tu H."/>
            <person name="Van de Peer Y."/>
            <person name="Verrier P.J."/>
            <person name="Waters E."/>
            <person name="Wood A."/>
            <person name="Yang L."/>
            <person name="Cove D."/>
            <person name="Cuming A."/>
            <person name="Hasebe M."/>
            <person name="Lucas S."/>
            <person name="Mishler D.B."/>
            <person name="Reski R."/>
            <person name="Grigoriev I."/>
            <person name="Quatrano R.S."/>
            <person name="Boore J.L."/>
        </authorList>
    </citation>
    <scope>NUCLEOTIDE SEQUENCE [LARGE SCALE GENOMIC DNA]</scope>
    <source>
        <strain evidence="2 3">cv. Gransden 2004</strain>
    </source>
</reference>
<dbReference type="InParanoid" id="A0A2K1IX29"/>
<dbReference type="EnsemblPlants" id="Pp3c19_3870V3.2">
    <property type="protein sequence ID" value="PAC:32940092.CDS.1"/>
    <property type="gene ID" value="Pp3c19_3870"/>
</dbReference>
<gene>
    <name evidence="1" type="ORF">PHYPA_023652</name>
</gene>
<protein>
    <submittedName>
        <fullName evidence="1 2">Uncharacterized protein</fullName>
    </submittedName>
</protein>
<accession>A0A2K1IX29</accession>